<keyword evidence="4" id="KW-1185">Reference proteome</keyword>
<dbReference type="Pfam" id="PF13432">
    <property type="entry name" value="TPR_16"/>
    <property type="match status" value="4"/>
</dbReference>
<sequence>MPTRSALIVALLALSLSLGCTANKQFQRASALQKAGKTQEALDIYENLVVRTRSHKAQSQLFVRIGECEWTLEQQGPSLNAFLKAAELDPANSSAHLHLAQLFLAAGAPDKALIFAQIVLSHNPNDLDAMAAEASAYAFQGNIPAATKRFQDVLDRDPAREDAAVTLSQIYSASGRIDQARHVLETAAAKAPKSSVIQLALAHFEEEQGRLPAAEAAYRKAVTLQDDGPTNLKLAQFLERSARVPEAETVLRRVDGLTPAKPYALADFQLISGRDGAASQQYLKLLLNRDNKRDGNTATPIAARAIEAKLAVANGQSGSKRTQSLLEAKSALGIHRAEFGEETTAVLAAEIALAEGDSATAAALARSVVDEHADNNSAHYVLGLALSRMGKNAEARAEWQTILDNDTTSVPARLSLAQLSLSEGNIADAEQMVVPVVRQEPANLGALELFGRVLIAEKDFGAANSIAVRYQQIDKTSPVAHLLKGDAALAQHHLAYALIEYEQAVLLDPNSTAAQEGLVRVYRSGTITKPMLQRMEMSAAAPPKSASLMELAGRLYSEHHWNDDAARCFRAALAMEPQRSSSAVELAKLQAQDGSSTDAASAAAAISASNSLLIRGLGAQDRSDLNAAIRNYEAALSKGENTGVAANNLAWLYAEQGSNLDRALELAQRAREANPVDPAVTDTLGFVLLKRREYSMALMALKEADQLMRVQKNSDVQLAQAIRQHILEASRQSGATTP</sequence>
<dbReference type="PROSITE" id="PS51257">
    <property type="entry name" value="PROKAR_LIPOPROTEIN"/>
    <property type="match status" value="1"/>
</dbReference>
<dbReference type="EMBL" id="CP000360">
    <property type="protein sequence ID" value="ABF40568.1"/>
    <property type="molecule type" value="Genomic_DNA"/>
</dbReference>
<dbReference type="STRING" id="204669.Acid345_1566"/>
<dbReference type="RefSeq" id="WP_011522370.1">
    <property type="nucleotide sequence ID" value="NC_008009.1"/>
</dbReference>
<name>Q1IRD2_KORVE</name>
<dbReference type="PROSITE" id="PS50005">
    <property type="entry name" value="TPR"/>
    <property type="match status" value="1"/>
</dbReference>
<keyword evidence="1" id="KW-0802">TPR repeat</keyword>
<keyword evidence="2" id="KW-0732">Signal</keyword>
<feature type="signal peptide" evidence="2">
    <location>
        <begin position="1"/>
        <end position="22"/>
    </location>
</feature>
<reference evidence="3 4" key="1">
    <citation type="journal article" date="2009" name="Appl. Environ. Microbiol.">
        <title>Three genomes from the phylum Acidobacteria provide insight into the lifestyles of these microorganisms in soils.</title>
        <authorList>
            <person name="Ward N.L."/>
            <person name="Challacombe J.F."/>
            <person name="Janssen P.H."/>
            <person name="Henrissat B."/>
            <person name="Coutinho P.M."/>
            <person name="Wu M."/>
            <person name="Xie G."/>
            <person name="Haft D.H."/>
            <person name="Sait M."/>
            <person name="Badger J."/>
            <person name="Barabote R.D."/>
            <person name="Bradley B."/>
            <person name="Brettin T.S."/>
            <person name="Brinkac L.M."/>
            <person name="Bruce D."/>
            <person name="Creasy T."/>
            <person name="Daugherty S.C."/>
            <person name="Davidsen T.M."/>
            <person name="DeBoy R.T."/>
            <person name="Detter J.C."/>
            <person name="Dodson R.J."/>
            <person name="Durkin A.S."/>
            <person name="Ganapathy A."/>
            <person name="Gwinn-Giglio M."/>
            <person name="Han C.S."/>
            <person name="Khouri H."/>
            <person name="Kiss H."/>
            <person name="Kothari S.P."/>
            <person name="Madupu R."/>
            <person name="Nelson K.E."/>
            <person name="Nelson W.C."/>
            <person name="Paulsen I."/>
            <person name="Penn K."/>
            <person name="Ren Q."/>
            <person name="Rosovitz M.J."/>
            <person name="Selengut J.D."/>
            <person name="Shrivastava S."/>
            <person name="Sullivan S.A."/>
            <person name="Tapia R."/>
            <person name="Thompson L.S."/>
            <person name="Watkins K.L."/>
            <person name="Yang Q."/>
            <person name="Yu C."/>
            <person name="Zafar N."/>
            <person name="Zhou L."/>
            <person name="Kuske C.R."/>
        </authorList>
    </citation>
    <scope>NUCLEOTIDE SEQUENCE [LARGE SCALE GENOMIC DNA]</scope>
    <source>
        <strain evidence="3 4">Ellin345</strain>
    </source>
</reference>
<evidence type="ECO:0000313" key="4">
    <source>
        <dbReference type="Proteomes" id="UP000002432"/>
    </source>
</evidence>
<dbReference type="SMART" id="SM00028">
    <property type="entry name" value="TPR"/>
    <property type="match status" value="11"/>
</dbReference>
<dbReference type="HOGENOM" id="CLU_375880_0_0_0"/>
<organism evidence="3 4">
    <name type="scientific">Koribacter versatilis (strain Ellin345)</name>
    <dbReference type="NCBI Taxonomy" id="204669"/>
    <lineage>
        <taxon>Bacteria</taxon>
        <taxon>Pseudomonadati</taxon>
        <taxon>Acidobacteriota</taxon>
        <taxon>Terriglobia</taxon>
        <taxon>Terriglobales</taxon>
        <taxon>Candidatus Korobacteraceae</taxon>
        <taxon>Candidatus Korobacter</taxon>
    </lineage>
</organism>
<accession>Q1IRD2</accession>
<dbReference type="SUPFAM" id="SSF81901">
    <property type="entry name" value="HCP-like"/>
    <property type="match status" value="1"/>
</dbReference>
<evidence type="ECO:0000256" key="2">
    <source>
        <dbReference type="SAM" id="SignalP"/>
    </source>
</evidence>
<feature type="chain" id="PRO_5004191893" evidence="2">
    <location>
        <begin position="23"/>
        <end position="738"/>
    </location>
</feature>
<dbReference type="Proteomes" id="UP000002432">
    <property type="component" value="Chromosome"/>
</dbReference>
<dbReference type="InterPro" id="IPR019734">
    <property type="entry name" value="TPR_rpt"/>
</dbReference>
<dbReference type="Pfam" id="PF14559">
    <property type="entry name" value="TPR_19"/>
    <property type="match status" value="1"/>
</dbReference>
<feature type="repeat" description="TPR" evidence="1">
    <location>
        <begin position="546"/>
        <end position="579"/>
    </location>
</feature>
<dbReference type="eggNOG" id="COG0457">
    <property type="taxonomic scope" value="Bacteria"/>
</dbReference>
<gene>
    <name evidence="3" type="ordered locus">Acid345_1566</name>
</gene>
<evidence type="ECO:0000313" key="3">
    <source>
        <dbReference type="EMBL" id="ABF40568.1"/>
    </source>
</evidence>
<dbReference type="EnsemblBacteria" id="ABF40568">
    <property type="protein sequence ID" value="ABF40568"/>
    <property type="gene ID" value="Acid345_1566"/>
</dbReference>
<protein>
    <submittedName>
        <fullName evidence="3">Tetratricopeptide repeat protein</fullName>
    </submittedName>
</protein>
<dbReference type="AlphaFoldDB" id="Q1IRD2"/>
<dbReference type="Gene3D" id="1.25.40.10">
    <property type="entry name" value="Tetratricopeptide repeat domain"/>
    <property type="match status" value="2"/>
</dbReference>
<dbReference type="PANTHER" id="PTHR12558">
    <property type="entry name" value="CELL DIVISION CYCLE 16,23,27"/>
    <property type="match status" value="1"/>
</dbReference>
<evidence type="ECO:0000256" key="1">
    <source>
        <dbReference type="PROSITE-ProRule" id="PRU00339"/>
    </source>
</evidence>
<dbReference type="SUPFAM" id="SSF48452">
    <property type="entry name" value="TPR-like"/>
    <property type="match status" value="2"/>
</dbReference>
<dbReference type="KEGG" id="aba:Acid345_1566"/>
<dbReference type="InterPro" id="IPR011990">
    <property type="entry name" value="TPR-like_helical_dom_sf"/>
</dbReference>
<dbReference type="PANTHER" id="PTHR12558:SF13">
    <property type="entry name" value="CELL DIVISION CYCLE PROTEIN 27 HOMOLOG"/>
    <property type="match status" value="1"/>
</dbReference>
<proteinExistence type="predicted"/>
<dbReference type="OrthoDB" id="220004at2"/>